<dbReference type="GO" id="GO:0022857">
    <property type="term" value="F:transmembrane transporter activity"/>
    <property type="evidence" value="ECO:0007669"/>
    <property type="project" value="InterPro"/>
</dbReference>
<evidence type="ECO:0000256" key="3">
    <source>
        <dbReference type="ARBA" id="ARBA00022448"/>
    </source>
</evidence>
<dbReference type="InterPro" id="IPR000522">
    <property type="entry name" value="ABC_transptr_permease_BtuC"/>
</dbReference>
<feature type="transmembrane region" description="Helical" evidence="8">
    <location>
        <begin position="336"/>
        <end position="354"/>
    </location>
</feature>
<dbReference type="SUPFAM" id="SSF81345">
    <property type="entry name" value="ABC transporter involved in vitamin B12 uptake, BtuC"/>
    <property type="match status" value="1"/>
</dbReference>
<evidence type="ECO:0000256" key="2">
    <source>
        <dbReference type="ARBA" id="ARBA00007935"/>
    </source>
</evidence>
<keyword evidence="10" id="KW-1185">Reference proteome</keyword>
<feature type="transmembrane region" description="Helical" evidence="8">
    <location>
        <begin position="25"/>
        <end position="45"/>
    </location>
</feature>
<feature type="transmembrane region" description="Helical" evidence="8">
    <location>
        <begin position="208"/>
        <end position="240"/>
    </location>
</feature>
<feature type="transmembrane region" description="Helical" evidence="8">
    <location>
        <begin position="176"/>
        <end position="196"/>
    </location>
</feature>
<feature type="transmembrane region" description="Helical" evidence="8">
    <location>
        <begin position="120"/>
        <end position="140"/>
    </location>
</feature>
<dbReference type="CDD" id="cd06550">
    <property type="entry name" value="TM_ABC_iron-siderophores_like"/>
    <property type="match status" value="1"/>
</dbReference>
<keyword evidence="3" id="KW-0813">Transport</keyword>
<dbReference type="Pfam" id="PF01032">
    <property type="entry name" value="FecCD"/>
    <property type="match status" value="1"/>
</dbReference>
<evidence type="ECO:0000256" key="5">
    <source>
        <dbReference type="ARBA" id="ARBA00022692"/>
    </source>
</evidence>
<keyword evidence="5 8" id="KW-0812">Transmembrane</keyword>
<dbReference type="PANTHER" id="PTHR30472:SF67">
    <property type="entry name" value="PERMEASE OF ABC TRANSPORTER-RELATED"/>
    <property type="match status" value="1"/>
</dbReference>
<name>A0A1G7E5T6_9ACTO</name>
<keyword evidence="4" id="KW-1003">Cell membrane</keyword>
<feature type="transmembrane region" description="Helical" evidence="8">
    <location>
        <begin position="266"/>
        <end position="296"/>
    </location>
</feature>
<dbReference type="Proteomes" id="UP000182744">
    <property type="component" value="Unassembled WGS sequence"/>
</dbReference>
<dbReference type="GO" id="GO:0005886">
    <property type="term" value="C:plasma membrane"/>
    <property type="evidence" value="ECO:0007669"/>
    <property type="project" value="UniProtKB-SubCell"/>
</dbReference>
<comment type="subcellular location">
    <subcellularLocation>
        <location evidence="1">Cell membrane</location>
        <topology evidence="1">Multi-pass membrane protein</topology>
    </subcellularLocation>
</comment>
<evidence type="ECO:0000256" key="1">
    <source>
        <dbReference type="ARBA" id="ARBA00004651"/>
    </source>
</evidence>
<sequence>MIDSVGSVHQVKDSLGFAQRKRVTLAWSAVLTCVLVAAFVIGIIIGPTPLELSDVWLVLKHHLAGGYLPASHTTIDSIVWHIRVPRLLLGAAVGAGLAVAGAVLQAVVRNVLADPYTLGINSGASTGAALAILFGVGAGFGQFALQGAAFVGAMGASILMFAIAQQGGQLSSPRLLMSGVVVGYTLSAVTSFLVFASDSAEGSRSVMFWLLGSLALGKWDFALALSLGVVILVVVILWLLGTKIDALTIGDDAARTLGVHPDRLRITLTILTCLMVGTVVSMAGSIGFVGLVVPHACRRLVGGSHRHLLPVSALAGAALLLLADIAARVLLAPQEIPIGILTATVGAPLLFLIVRRANA</sequence>
<dbReference type="GO" id="GO:0033214">
    <property type="term" value="P:siderophore-iron import into cell"/>
    <property type="evidence" value="ECO:0007669"/>
    <property type="project" value="TreeGrafter"/>
</dbReference>
<keyword evidence="6 8" id="KW-1133">Transmembrane helix</keyword>
<feature type="transmembrane region" description="Helical" evidence="8">
    <location>
        <begin position="87"/>
        <end position="108"/>
    </location>
</feature>
<dbReference type="AlphaFoldDB" id="A0A1G7E5T6"/>
<keyword evidence="7 8" id="KW-0472">Membrane</keyword>
<dbReference type="InterPro" id="IPR037294">
    <property type="entry name" value="ABC_BtuC-like"/>
</dbReference>
<gene>
    <name evidence="9" type="ORF">SAMN05421878_11516</name>
</gene>
<dbReference type="Gene3D" id="1.10.3470.10">
    <property type="entry name" value="ABC transporter involved in vitamin B12 uptake, BtuC"/>
    <property type="match status" value="1"/>
</dbReference>
<evidence type="ECO:0000256" key="6">
    <source>
        <dbReference type="ARBA" id="ARBA00022989"/>
    </source>
</evidence>
<evidence type="ECO:0000313" key="10">
    <source>
        <dbReference type="Proteomes" id="UP000182744"/>
    </source>
</evidence>
<proteinExistence type="inferred from homology"/>
<dbReference type="EMBL" id="FNAU01000015">
    <property type="protein sequence ID" value="SDE59033.1"/>
    <property type="molecule type" value="Genomic_DNA"/>
</dbReference>
<organism evidence="9 10">
    <name type="scientific">Actinobaculum suis</name>
    <dbReference type="NCBI Taxonomy" id="1657"/>
    <lineage>
        <taxon>Bacteria</taxon>
        <taxon>Bacillati</taxon>
        <taxon>Actinomycetota</taxon>
        <taxon>Actinomycetes</taxon>
        <taxon>Actinomycetales</taxon>
        <taxon>Actinomycetaceae</taxon>
        <taxon>Actinobaculum</taxon>
    </lineage>
</organism>
<reference evidence="10" key="1">
    <citation type="submission" date="2016-10" db="EMBL/GenBank/DDBJ databases">
        <authorList>
            <person name="Varghese N."/>
        </authorList>
    </citation>
    <scope>NUCLEOTIDE SEQUENCE [LARGE SCALE GENOMIC DNA]</scope>
    <source>
        <strain evidence="10">DSM 20639</strain>
    </source>
</reference>
<protein>
    <submittedName>
        <fullName evidence="9">Iron complex transport system permease protein</fullName>
    </submittedName>
</protein>
<dbReference type="FunFam" id="1.10.3470.10:FF:000001">
    <property type="entry name" value="Vitamin B12 ABC transporter permease BtuC"/>
    <property type="match status" value="1"/>
</dbReference>
<accession>A0A1G7E5T6</accession>
<evidence type="ECO:0000313" key="9">
    <source>
        <dbReference type="EMBL" id="SDE59033.1"/>
    </source>
</evidence>
<feature type="transmembrane region" description="Helical" evidence="8">
    <location>
        <begin position="308"/>
        <end position="330"/>
    </location>
</feature>
<dbReference type="PANTHER" id="PTHR30472">
    <property type="entry name" value="FERRIC ENTEROBACTIN TRANSPORT SYSTEM PERMEASE PROTEIN"/>
    <property type="match status" value="1"/>
</dbReference>
<evidence type="ECO:0000256" key="7">
    <source>
        <dbReference type="ARBA" id="ARBA00023136"/>
    </source>
</evidence>
<evidence type="ECO:0000256" key="8">
    <source>
        <dbReference type="SAM" id="Phobius"/>
    </source>
</evidence>
<comment type="similarity">
    <text evidence="2">Belongs to the binding-protein-dependent transport system permease family. FecCD subfamily.</text>
</comment>
<evidence type="ECO:0000256" key="4">
    <source>
        <dbReference type="ARBA" id="ARBA00022475"/>
    </source>
</evidence>
<feature type="transmembrane region" description="Helical" evidence="8">
    <location>
        <begin position="147"/>
        <end position="164"/>
    </location>
</feature>